<feature type="signal peptide" evidence="2">
    <location>
        <begin position="1"/>
        <end position="21"/>
    </location>
</feature>
<dbReference type="RefSeq" id="WP_066398045.1">
    <property type="nucleotide sequence ID" value="NZ_JAGIKZ010000017.1"/>
</dbReference>
<evidence type="ECO:0000313" key="6">
    <source>
        <dbReference type="Proteomes" id="UP001519293"/>
    </source>
</evidence>
<comment type="caution">
    <text evidence="5">The sequence shown here is derived from an EMBL/GenBank/DDBJ whole genome shotgun (WGS) entry which is preliminary data.</text>
</comment>
<dbReference type="InterPro" id="IPR032812">
    <property type="entry name" value="SbsA_Ig"/>
</dbReference>
<evidence type="ECO:0000259" key="4">
    <source>
        <dbReference type="Pfam" id="PF18058"/>
    </source>
</evidence>
<feature type="chain" id="PRO_5045051513" description="SbsC C-terminal domain-containing protein" evidence="2">
    <location>
        <begin position="22"/>
        <end position="849"/>
    </location>
</feature>
<dbReference type="InterPro" id="IPR041378">
    <property type="entry name" value="S-layer_SbsC_C"/>
</dbReference>
<dbReference type="Gene3D" id="1.20.58.780">
    <property type="match status" value="1"/>
</dbReference>
<evidence type="ECO:0000259" key="3">
    <source>
        <dbReference type="Pfam" id="PF13205"/>
    </source>
</evidence>
<feature type="domain" description="SbsC C-terminal" evidence="4">
    <location>
        <begin position="51"/>
        <end position="182"/>
    </location>
</feature>
<reference evidence="5 6" key="1">
    <citation type="submission" date="2021-03" db="EMBL/GenBank/DDBJ databases">
        <title>Genomic Encyclopedia of Type Strains, Phase IV (KMG-IV): sequencing the most valuable type-strain genomes for metagenomic binning, comparative biology and taxonomic classification.</title>
        <authorList>
            <person name="Goeker M."/>
        </authorList>
    </citation>
    <scope>NUCLEOTIDE SEQUENCE [LARGE SCALE GENOMIC DNA]</scope>
    <source>
        <strain evidence="5 6">DSM 26675</strain>
    </source>
</reference>
<sequence length="849" mass="90573">MNKNKAIKVLGASAIAASAFVATSPIGADAASAKDVQSSVKKAKDAGTVLKWAISTEGSADGTTRPWAQYNAAKVARDKAVAAVKTLPAAQRAGYLADIEQNVNLHINRTMYYIDAITAGEKISVKKAALEGQIAKNVIDDKTEAAYHELSTEIRKQAILLDRVYGQTTRDEIRNNYKKSAEAVRDSVKYEVSTKIELDLAKKALDANDTETADKHLAEAAKYMKQAKNEKMKASLVKTLDELEASVTPKVKSVSAVNATQLVVVFNKEMNVADVTADKFKLEGQAAPTVDVADDEKTVTLTYSNVQGENLVFTVEPIKTKANNEVSTERNVSTITYKDTVAPTISDVTYEYNVDGKTATSVIKFSEPLQSKGTISVNGTVEQSTDELATGTIKLTGLEVGKAYKVDIVGAIDKANNIANPITQTITVPAQVKDEVKPAASIHVDGNKVTLHFSEELSSLGTVKINGTDYASSFKKDTKENTKYVLDAQEAGVLDGVNFLQATIAVDGFKDLAKNTGEKVESQATLHADRTAPAFEAATVNKTNDKLLVSFNDKVVAGDLDASNELKLKMKNDVHQSAETLDLTAANTSFGYDVDQNGKIEGTEKNVLAINYAFDAKSTYTFELAGKVVADVYGNKVADALTLSVTAPELEVTPVKPEAVIAFDGVEVDGGVLTVSFNKEMSDSALVASNYTLGGKVLPTDTQLKFVDSKKNVEVTLPEGFITANGMYVLEATSLLDKDGNTLANGKATISKEMKENIAPTAGTIAVTSSKNVTVDFSEAIANNNSVTGVTVKVNGTVVETTSKKAENGKLAITMTNNFNSNDTISVEFKSANLVDMNGNKVKDGIVTK</sequence>
<evidence type="ECO:0000256" key="2">
    <source>
        <dbReference type="SAM" id="SignalP"/>
    </source>
</evidence>
<dbReference type="InterPro" id="IPR014755">
    <property type="entry name" value="Cu-Rt/internalin_Ig-like"/>
</dbReference>
<keyword evidence="6" id="KW-1185">Reference proteome</keyword>
<dbReference type="Gene3D" id="2.60.40.1220">
    <property type="match status" value="2"/>
</dbReference>
<dbReference type="EMBL" id="JAGIKZ010000017">
    <property type="protein sequence ID" value="MBP2242221.1"/>
    <property type="molecule type" value="Genomic_DNA"/>
</dbReference>
<evidence type="ECO:0008006" key="7">
    <source>
        <dbReference type="Google" id="ProtNLM"/>
    </source>
</evidence>
<proteinExistence type="predicted"/>
<keyword evidence="1 2" id="KW-0732">Signal</keyword>
<protein>
    <recommendedName>
        <fullName evidence="7">SbsC C-terminal domain-containing protein</fullName>
    </recommendedName>
</protein>
<evidence type="ECO:0000256" key="1">
    <source>
        <dbReference type="ARBA" id="ARBA00022729"/>
    </source>
</evidence>
<dbReference type="Pfam" id="PF18058">
    <property type="entry name" value="SbsC_C"/>
    <property type="match status" value="1"/>
</dbReference>
<organism evidence="5 6">
    <name type="scientific">Cytobacillus eiseniae</name>
    <dbReference type="NCBI Taxonomy" id="762947"/>
    <lineage>
        <taxon>Bacteria</taxon>
        <taxon>Bacillati</taxon>
        <taxon>Bacillota</taxon>
        <taxon>Bacilli</taxon>
        <taxon>Bacillales</taxon>
        <taxon>Bacillaceae</taxon>
        <taxon>Cytobacillus</taxon>
    </lineage>
</organism>
<accession>A0ABS4RH57</accession>
<dbReference type="Pfam" id="PF13205">
    <property type="entry name" value="Big_5"/>
    <property type="match status" value="1"/>
</dbReference>
<dbReference type="Proteomes" id="UP001519293">
    <property type="component" value="Unassembled WGS sequence"/>
</dbReference>
<gene>
    <name evidence="5" type="ORF">J2Z40_002795</name>
</gene>
<feature type="domain" description="SbsA Ig-like" evidence="3">
    <location>
        <begin position="758"/>
        <end position="842"/>
    </location>
</feature>
<evidence type="ECO:0000313" key="5">
    <source>
        <dbReference type="EMBL" id="MBP2242221.1"/>
    </source>
</evidence>
<name>A0ABS4RH57_9BACI</name>